<reference evidence="2 3" key="1">
    <citation type="submission" date="2024-11" db="EMBL/GenBank/DDBJ databases">
        <title>Chromosome-level genome assembly of the freshwater bivalve Anodonta woodiana.</title>
        <authorList>
            <person name="Chen X."/>
        </authorList>
    </citation>
    <scope>NUCLEOTIDE SEQUENCE [LARGE SCALE GENOMIC DNA]</scope>
    <source>
        <strain evidence="2">MN2024</strain>
        <tissue evidence="2">Gills</tissue>
    </source>
</reference>
<accession>A0ABD3V473</accession>
<dbReference type="Pfam" id="PF07648">
    <property type="entry name" value="Kazal_2"/>
    <property type="match status" value="1"/>
</dbReference>
<dbReference type="CDD" id="cd00104">
    <property type="entry name" value="KAZAL_FS"/>
    <property type="match status" value="1"/>
</dbReference>
<dbReference type="Gene3D" id="3.30.60.30">
    <property type="match status" value="1"/>
</dbReference>
<protein>
    <recommendedName>
        <fullName evidence="1">Kazal-like domain-containing protein</fullName>
    </recommendedName>
</protein>
<evidence type="ECO:0000313" key="3">
    <source>
        <dbReference type="Proteomes" id="UP001634394"/>
    </source>
</evidence>
<dbReference type="SUPFAM" id="SSF100895">
    <property type="entry name" value="Kazal-type serine protease inhibitors"/>
    <property type="match status" value="1"/>
</dbReference>
<dbReference type="EMBL" id="JBJQND010000013">
    <property type="protein sequence ID" value="KAL3856215.1"/>
    <property type="molecule type" value="Genomic_DNA"/>
</dbReference>
<comment type="caution">
    <text evidence="2">The sequence shown here is derived from an EMBL/GenBank/DDBJ whole genome shotgun (WGS) entry which is preliminary data.</text>
</comment>
<proteinExistence type="predicted"/>
<dbReference type="PROSITE" id="PS51465">
    <property type="entry name" value="KAZAL_2"/>
    <property type="match status" value="1"/>
</dbReference>
<keyword evidence="3" id="KW-1185">Reference proteome</keyword>
<dbReference type="InterPro" id="IPR036058">
    <property type="entry name" value="Kazal_dom_sf"/>
</dbReference>
<gene>
    <name evidence="2" type="ORF">ACJMK2_010992</name>
</gene>
<dbReference type="InterPro" id="IPR002350">
    <property type="entry name" value="Kazal_dom"/>
</dbReference>
<organism evidence="2 3">
    <name type="scientific">Sinanodonta woodiana</name>
    <name type="common">Chinese pond mussel</name>
    <name type="synonym">Anodonta woodiana</name>
    <dbReference type="NCBI Taxonomy" id="1069815"/>
    <lineage>
        <taxon>Eukaryota</taxon>
        <taxon>Metazoa</taxon>
        <taxon>Spiralia</taxon>
        <taxon>Lophotrochozoa</taxon>
        <taxon>Mollusca</taxon>
        <taxon>Bivalvia</taxon>
        <taxon>Autobranchia</taxon>
        <taxon>Heteroconchia</taxon>
        <taxon>Palaeoheterodonta</taxon>
        <taxon>Unionida</taxon>
        <taxon>Unionoidea</taxon>
        <taxon>Unionidae</taxon>
        <taxon>Unioninae</taxon>
        <taxon>Sinanodonta</taxon>
    </lineage>
</organism>
<evidence type="ECO:0000313" key="2">
    <source>
        <dbReference type="EMBL" id="KAL3856215.1"/>
    </source>
</evidence>
<dbReference type="SMART" id="SM00280">
    <property type="entry name" value="KAZAL"/>
    <property type="match status" value="1"/>
</dbReference>
<evidence type="ECO:0000259" key="1">
    <source>
        <dbReference type="PROSITE" id="PS51465"/>
    </source>
</evidence>
<sequence length="131" mass="15162">MKETYHSIWQIILLMQYRSWISYITLYQYEFNISRVCLCEFGKVHCNNTSIHIVSSGHCHTSPSMTLTPLLPGADAIQDFFCTQLSHINCPLTADQMCATDGKTYRNGCEYEKQRCTHRDLHLDYVGTCRV</sequence>
<feature type="domain" description="Kazal-like" evidence="1">
    <location>
        <begin position="76"/>
        <end position="131"/>
    </location>
</feature>
<dbReference type="Proteomes" id="UP001634394">
    <property type="component" value="Unassembled WGS sequence"/>
</dbReference>
<name>A0ABD3V473_SINWO</name>
<dbReference type="AlphaFoldDB" id="A0ABD3V473"/>